<keyword evidence="3" id="KW-1185">Reference proteome</keyword>
<reference evidence="2 3" key="1">
    <citation type="submission" date="2016-07" db="EMBL/GenBank/DDBJ databases">
        <title>Pervasive Adenine N6-methylation of Active Genes in Fungi.</title>
        <authorList>
            <consortium name="DOE Joint Genome Institute"/>
            <person name="Mondo S.J."/>
            <person name="Dannebaum R.O."/>
            <person name="Kuo R.C."/>
            <person name="Labutti K."/>
            <person name="Haridas S."/>
            <person name="Kuo A."/>
            <person name="Salamov A."/>
            <person name="Ahrendt S.R."/>
            <person name="Lipzen A."/>
            <person name="Sullivan W."/>
            <person name="Andreopoulos W.B."/>
            <person name="Clum A."/>
            <person name="Lindquist E."/>
            <person name="Daum C."/>
            <person name="Ramamoorthy G.K."/>
            <person name="Gryganskyi A."/>
            <person name="Culley D."/>
            <person name="Magnuson J.K."/>
            <person name="James T.Y."/>
            <person name="O'Malley M.A."/>
            <person name="Stajich J.E."/>
            <person name="Spatafora J.W."/>
            <person name="Visel A."/>
            <person name="Grigoriev I.V."/>
        </authorList>
    </citation>
    <scope>NUCLEOTIDE SEQUENCE [LARGE SCALE GENOMIC DNA]</scope>
    <source>
        <strain evidence="2 3">CBS 115471</strain>
    </source>
</reference>
<sequence length="574" mass="64722">MEARDDVFHHSFCSLRTQEVVTERDWTLDGRLSRLGELQDRLSDQPYSIILRLELAKAYKALGYPDLAAGDAYKALLLVDEVADEGEFYEEALSAARLDMISERADGVDTANIEARDAVDWAKSVCSEEAYRILIECLIEIGCLRSAHNYNTHALATFPANTQFKSHHKALESKVQSHFEAKGESFDLTDIENYPDKGMVRRELYSWNDHEPNRFSPETIKILNDEMTKAAPKLEVKVTNLPVLASWAKSSGDPEMETTPTHQVKQLGIFAKEDILPGELCLQEKSVLTAISRLHEFYCDACSAKFEEGAAVLQCDDCNEVFFCGEECLKLAQSSYHPVLCGVSFEKKSPASEAPDVLYALLLIRAMALAEVQGVHPLDLKEVRYIWGDYHGLNLTSSWRTDSQGRLEDAFGSVPRTLPFSFNLTILNPLNILLKMDVNIFEQSHRYDTWVVNTLYAKFRGTASAQQGLDGRPEIGAVHPLWCLANHSCDPNVIWEWQGNIKFWAREKLIEWKGRQPKLPDHEPGLLAGQELLSHYCDVRLPVQERREWAAGALGGECVCPRCVWEAAEERGLP</sequence>
<dbReference type="SUPFAM" id="SSF82199">
    <property type="entry name" value="SET domain"/>
    <property type="match status" value="2"/>
</dbReference>
<comment type="caution">
    <text evidence="2">The sequence shown here is derived from an EMBL/GenBank/DDBJ whole genome shotgun (WGS) entry which is preliminary data.</text>
</comment>
<dbReference type="Proteomes" id="UP000193144">
    <property type="component" value="Unassembled WGS sequence"/>
</dbReference>
<dbReference type="STRING" id="1231657.A0A1Y1YJW3"/>
<dbReference type="AlphaFoldDB" id="A0A1Y1YJW3"/>
<dbReference type="GO" id="GO:0005634">
    <property type="term" value="C:nucleus"/>
    <property type="evidence" value="ECO:0007669"/>
    <property type="project" value="TreeGrafter"/>
</dbReference>
<gene>
    <name evidence="2" type="ORF">BCR34DRAFT_606987</name>
</gene>
<feature type="domain" description="SET" evidence="1">
    <location>
        <begin position="232"/>
        <end position="537"/>
    </location>
</feature>
<organism evidence="2 3">
    <name type="scientific">Clohesyomyces aquaticus</name>
    <dbReference type="NCBI Taxonomy" id="1231657"/>
    <lineage>
        <taxon>Eukaryota</taxon>
        <taxon>Fungi</taxon>
        <taxon>Dikarya</taxon>
        <taxon>Ascomycota</taxon>
        <taxon>Pezizomycotina</taxon>
        <taxon>Dothideomycetes</taxon>
        <taxon>Pleosporomycetidae</taxon>
        <taxon>Pleosporales</taxon>
        <taxon>Lindgomycetaceae</taxon>
        <taxon>Clohesyomyces</taxon>
    </lineage>
</organism>
<protein>
    <recommendedName>
        <fullName evidence="1">SET domain-containing protein</fullName>
    </recommendedName>
</protein>
<dbReference type="OrthoDB" id="438641at2759"/>
<evidence type="ECO:0000313" key="2">
    <source>
        <dbReference type="EMBL" id="ORX98317.1"/>
    </source>
</evidence>
<dbReference type="PANTHER" id="PTHR12197:SF273">
    <property type="entry name" value="MYND-TYPE ZINC FINGER PROTEIN SAMB"/>
    <property type="match status" value="1"/>
</dbReference>
<dbReference type="EMBL" id="MCFA01000217">
    <property type="protein sequence ID" value="ORX98317.1"/>
    <property type="molecule type" value="Genomic_DNA"/>
</dbReference>
<dbReference type="PROSITE" id="PS50280">
    <property type="entry name" value="SET"/>
    <property type="match status" value="1"/>
</dbReference>
<proteinExistence type="predicted"/>
<dbReference type="PANTHER" id="PTHR12197">
    <property type="entry name" value="HISTONE-LYSINE N-METHYLTRANSFERASE SMYD"/>
    <property type="match status" value="1"/>
</dbReference>
<name>A0A1Y1YJW3_9PLEO</name>
<dbReference type="InterPro" id="IPR046341">
    <property type="entry name" value="SET_dom_sf"/>
</dbReference>
<evidence type="ECO:0000259" key="1">
    <source>
        <dbReference type="PROSITE" id="PS50280"/>
    </source>
</evidence>
<dbReference type="Gene3D" id="2.170.270.10">
    <property type="entry name" value="SET domain"/>
    <property type="match status" value="1"/>
</dbReference>
<dbReference type="InterPro" id="IPR050869">
    <property type="entry name" value="H3K4_H4K5_MeTrfase"/>
</dbReference>
<accession>A0A1Y1YJW3</accession>
<dbReference type="InterPro" id="IPR001214">
    <property type="entry name" value="SET_dom"/>
</dbReference>
<evidence type="ECO:0000313" key="3">
    <source>
        <dbReference type="Proteomes" id="UP000193144"/>
    </source>
</evidence>